<organism evidence="2 3">
    <name type="scientific">Eleusine coracana subsp. coracana</name>
    <dbReference type="NCBI Taxonomy" id="191504"/>
    <lineage>
        <taxon>Eukaryota</taxon>
        <taxon>Viridiplantae</taxon>
        <taxon>Streptophyta</taxon>
        <taxon>Embryophyta</taxon>
        <taxon>Tracheophyta</taxon>
        <taxon>Spermatophyta</taxon>
        <taxon>Magnoliopsida</taxon>
        <taxon>Liliopsida</taxon>
        <taxon>Poales</taxon>
        <taxon>Poaceae</taxon>
        <taxon>PACMAD clade</taxon>
        <taxon>Chloridoideae</taxon>
        <taxon>Cynodonteae</taxon>
        <taxon>Eleusininae</taxon>
        <taxon>Eleusine</taxon>
    </lineage>
</organism>
<feature type="region of interest" description="Disordered" evidence="1">
    <location>
        <begin position="1"/>
        <end position="95"/>
    </location>
</feature>
<reference evidence="2" key="2">
    <citation type="submission" date="2021-12" db="EMBL/GenBank/DDBJ databases">
        <title>Resequencing data analysis of finger millet.</title>
        <authorList>
            <person name="Hatakeyama M."/>
            <person name="Aluri S."/>
            <person name="Balachadran M.T."/>
            <person name="Sivarajan S.R."/>
            <person name="Poveda L."/>
            <person name="Shimizu-Inatsugi R."/>
            <person name="Schlapbach R."/>
            <person name="Sreeman S.M."/>
            <person name="Shimizu K.K."/>
        </authorList>
    </citation>
    <scope>NUCLEOTIDE SEQUENCE</scope>
</reference>
<proteinExistence type="predicted"/>
<comment type="caution">
    <text evidence="2">The sequence shown here is derived from an EMBL/GenBank/DDBJ whole genome shotgun (WGS) entry which is preliminary data.</text>
</comment>
<feature type="compositionally biased region" description="Low complexity" evidence="1">
    <location>
        <begin position="70"/>
        <end position="95"/>
    </location>
</feature>
<gene>
    <name evidence="2" type="primary">ga27574</name>
    <name evidence="2" type="ORF">PR202_ga27574</name>
</gene>
<keyword evidence="3" id="KW-1185">Reference proteome</keyword>
<reference evidence="2" key="1">
    <citation type="journal article" date="2018" name="DNA Res.">
        <title>Multiple hybrid de novo genome assembly of finger millet, an orphan allotetraploid crop.</title>
        <authorList>
            <person name="Hatakeyama M."/>
            <person name="Aluri S."/>
            <person name="Balachadran M.T."/>
            <person name="Sivarajan S.R."/>
            <person name="Patrignani A."/>
            <person name="Gruter S."/>
            <person name="Poveda L."/>
            <person name="Shimizu-Inatsugi R."/>
            <person name="Baeten J."/>
            <person name="Francoijs K.J."/>
            <person name="Nataraja K.N."/>
            <person name="Reddy Y.A.N."/>
            <person name="Phadnis S."/>
            <person name="Ravikumar R.L."/>
            <person name="Schlapbach R."/>
            <person name="Sreeman S.M."/>
            <person name="Shimizu K.K."/>
        </authorList>
    </citation>
    <scope>NUCLEOTIDE SEQUENCE</scope>
</reference>
<evidence type="ECO:0000313" key="2">
    <source>
        <dbReference type="EMBL" id="GJN09559.1"/>
    </source>
</evidence>
<dbReference type="Proteomes" id="UP001054889">
    <property type="component" value="Unassembled WGS sequence"/>
</dbReference>
<evidence type="ECO:0000256" key="1">
    <source>
        <dbReference type="SAM" id="MobiDB-lite"/>
    </source>
</evidence>
<accession>A0AAV5DGW4</accession>
<dbReference type="EMBL" id="BQKI01000016">
    <property type="protein sequence ID" value="GJN09559.1"/>
    <property type="molecule type" value="Genomic_DNA"/>
</dbReference>
<evidence type="ECO:0000313" key="3">
    <source>
        <dbReference type="Proteomes" id="UP001054889"/>
    </source>
</evidence>
<protein>
    <submittedName>
        <fullName evidence="2">Uncharacterized protein</fullName>
    </submittedName>
</protein>
<sequence length="165" mass="16771">MAPRRKSTSLAMSGGSSSSSGEERAAAARAEQPLRLRGVRKRPWGRLRGPGATVNYPDDPTPAAAASGRSSFPELSSETESSSSSPGDSPAVAAAAPPSLDLSLGLPTVLVSVAPALIQFLPLKAEHEQRVSGWCSSSSVVNDAAPAASLGLDLNLAWPAAKVVA</sequence>
<dbReference type="AlphaFoldDB" id="A0AAV5DGW4"/>
<name>A0AAV5DGW4_ELECO</name>